<accession>A0ABW1NVR2</accession>
<dbReference type="RefSeq" id="WP_380762402.1">
    <property type="nucleotide sequence ID" value="NZ_JBHSRF010000102.1"/>
</dbReference>
<comment type="caution">
    <text evidence="3">The sequence shown here is derived from an EMBL/GenBank/DDBJ whole genome shotgun (WGS) entry which is preliminary data.</text>
</comment>
<sequence length="428" mass="46969">MDGSLSPIRLPYDTVRLAIRLFPPLAFYYALGRLAHQGVLLAAVRLSEPRGWHAYLAFAVLSLGVLVTLAAYIAMLNTVGRELRTPVGTVVTQDERERRLSDAIAHTLLPFLVFYSAWGLFVDDVRTFLRLFSETRTQIDPEAGTVLLDLFDVNVLIVVITLGIFGIKVGFGRLYERTGNRLIGVANSVLECMWMYFGIISLGNWLGLGIEWLTTRVVWADLLGLADAVPLVPQVKEVWSLLAPYSAELADGLVQPLIWLAMAAVVYTSFITDEAKVIEGTRLEPRLSGLWRRLPAPLQLTAEFFSRGIRDKYVPLANGFRFVLRGGLVFYLTFCLVYAALEALAAVAFMAVTRLLGPHEPLWWQMWEGAVNFPVNVLHEVLRICLLAAAFDLALRRAAGRPGPAPAPPAPAGSPAPSGSPVTASAVS</sequence>
<feature type="transmembrane region" description="Helical" evidence="2">
    <location>
        <begin position="153"/>
        <end position="171"/>
    </location>
</feature>
<feature type="compositionally biased region" description="Pro residues" evidence="1">
    <location>
        <begin position="403"/>
        <end position="414"/>
    </location>
</feature>
<feature type="transmembrane region" description="Helical" evidence="2">
    <location>
        <begin position="183"/>
        <end position="206"/>
    </location>
</feature>
<name>A0ABW1NVR2_9ACTN</name>
<keyword evidence="2" id="KW-1133">Transmembrane helix</keyword>
<feature type="compositionally biased region" description="Low complexity" evidence="1">
    <location>
        <begin position="415"/>
        <end position="428"/>
    </location>
</feature>
<evidence type="ECO:0008006" key="5">
    <source>
        <dbReference type="Google" id="ProtNLM"/>
    </source>
</evidence>
<reference evidence="4" key="1">
    <citation type="journal article" date="2019" name="Int. J. Syst. Evol. Microbiol.">
        <title>The Global Catalogue of Microorganisms (GCM) 10K type strain sequencing project: providing services to taxonomists for standard genome sequencing and annotation.</title>
        <authorList>
            <consortium name="The Broad Institute Genomics Platform"/>
            <consortium name="The Broad Institute Genome Sequencing Center for Infectious Disease"/>
            <person name="Wu L."/>
            <person name="Ma J."/>
        </authorList>
    </citation>
    <scope>NUCLEOTIDE SEQUENCE [LARGE SCALE GENOMIC DNA]</scope>
    <source>
        <strain evidence="4">JCM 30346</strain>
    </source>
</reference>
<proteinExistence type="predicted"/>
<keyword evidence="2" id="KW-0812">Transmembrane</keyword>
<keyword evidence="2" id="KW-0472">Membrane</keyword>
<evidence type="ECO:0000256" key="2">
    <source>
        <dbReference type="SAM" id="Phobius"/>
    </source>
</evidence>
<feature type="transmembrane region" description="Helical" evidence="2">
    <location>
        <begin position="328"/>
        <end position="353"/>
    </location>
</feature>
<evidence type="ECO:0000256" key="1">
    <source>
        <dbReference type="SAM" id="MobiDB-lite"/>
    </source>
</evidence>
<gene>
    <name evidence="3" type="ORF">ACFP1K_37105</name>
</gene>
<dbReference type="EMBL" id="JBHSRF010000102">
    <property type="protein sequence ID" value="MFC6086834.1"/>
    <property type="molecule type" value="Genomic_DNA"/>
</dbReference>
<feature type="region of interest" description="Disordered" evidence="1">
    <location>
        <begin position="400"/>
        <end position="428"/>
    </location>
</feature>
<feature type="transmembrane region" description="Helical" evidence="2">
    <location>
        <begin position="26"/>
        <end position="46"/>
    </location>
</feature>
<protein>
    <recommendedName>
        <fullName evidence="5">ABC transporter permease</fullName>
    </recommendedName>
</protein>
<keyword evidence="4" id="KW-1185">Reference proteome</keyword>
<feature type="transmembrane region" description="Helical" evidence="2">
    <location>
        <begin position="103"/>
        <end position="121"/>
    </location>
</feature>
<feature type="transmembrane region" description="Helical" evidence="2">
    <location>
        <begin position="253"/>
        <end position="272"/>
    </location>
</feature>
<evidence type="ECO:0000313" key="3">
    <source>
        <dbReference type="EMBL" id="MFC6086834.1"/>
    </source>
</evidence>
<feature type="transmembrane region" description="Helical" evidence="2">
    <location>
        <begin position="52"/>
        <end position="74"/>
    </location>
</feature>
<evidence type="ECO:0000313" key="4">
    <source>
        <dbReference type="Proteomes" id="UP001596137"/>
    </source>
</evidence>
<dbReference type="Proteomes" id="UP001596137">
    <property type="component" value="Unassembled WGS sequence"/>
</dbReference>
<organism evidence="3 4">
    <name type="scientific">Sphaerisporangium aureirubrum</name>
    <dbReference type="NCBI Taxonomy" id="1544736"/>
    <lineage>
        <taxon>Bacteria</taxon>
        <taxon>Bacillati</taxon>
        <taxon>Actinomycetota</taxon>
        <taxon>Actinomycetes</taxon>
        <taxon>Streptosporangiales</taxon>
        <taxon>Streptosporangiaceae</taxon>
        <taxon>Sphaerisporangium</taxon>
    </lineage>
</organism>